<dbReference type="Pfam" id="PF17561">
    <property type="entry name" value="TssO"/>
    <property type="match status" value="1"/>
</dbReference>
<dbReference type="EMBL" id="FNBA01000004">
    <property type="protein sequence ID" value="SDE99113.1"/>
    <property type="molecule type" value="Genomic_DNA"/>
</dbReference>
<keyword evidence="2" id="KW-0812">Transmembrane</keyword>
<keyword evidence="2" id="KW-0472">Membrane</keyword>
<protein>
    <recommendedName>
        <fullName evidence="5">Type VI secretion system transmembrane protein TssO</fullName>
    </recommendedName>
</protein>
<keyword evidence="4" id="KW-1185">Reference proteome</keyword>
<dbReference type="AlphaFoldDB" id="A0A1G7HFM5"/>
<dbReference type="OrthoDB" id="656843at2"/>
<gene>
    <name evidence="3" type="ORF">SAMN05421855_10460</name>
</gene>
<feature type="transmembrane region" description="Helical" evidence="2">
    <location>
        <begin position="12"/>
        <end position="35"/>
    </location>
</feature>
<evidence type="ECO:0000313" key="4">
    <source>
        <dbReference type="Proteomes" id="UP000199321"/>
    </source>
</evidence>
<sequence length="165" mass="19364">MKPKNSKERRTSFLKFLGLFIVTVAMILLAVYFNFKVPSKENNLLREQSKVIKQEMEFQGNFFEEMKKVKRMIDSLEVPGAQINYESKLISSKLVEMQQSIPTADSTYLYDMHTSIVDLYVEMMDNKEKLRSLSDAEGTIEEYKDALKQCREDLKQAERELRSRN</sequence>
<organism evidence="3 4">
    <name type="scientific">Ulvibacter litoralis</name>
    <dbReference type="NCBI Taxonomy" id="227084"/>
    <lineage>
        <taxon>Bacteria</taxon>
        <taxon>Pseudomonadati</taxon>
        <taxon>Bacteroidota</taxon>
        <taxon>Flavobacteriia</taxon>
        <taxon>Flavobacteriales</taxon>
        <taxon>Flavobacteriaceae</taxon>
        <taxon>Ulvibacter</taxon>
    </lineage>
</organism>
<evidence type="ECO:0008006" key="5">
    <source>
        <dbReference type="Google" id="ProtNLM"/>
    </source>
</evidence>
<evidence type="ECO:0000313" key="3">
    <source>
        <dbReference type="EMBL" id="SDE99113.1"/>
    </source>
</evidence>
<keyword evidence="1" id="KW-0175">Coiled coil</keyword>
<keyword evidence="2" id="KW-1133">Transmembrane helix</keyword>
<dbReference type="Proteomes" id="UP000199321">
    <property type="component" value="Unassembled WGS sequence"/>
</dbReference>
<feature type="coiled-coil region" evidence="1">
    <location>
        <begin position="126"/>
        <end position="164"/>
    </location>
</feature>
<evidence type="ECO:0000256" key="1">
    <source>
        <dbReference type="SAM" id="Coils"/>
    </source>
</evidence>
<name>A0A1G7HFM5_9FLAO</name>
<dbReference type="InterPro" id="IPR039449">
    <property type="entry name" value="TssO"/>
</dbReference>
<dbReference type="RefSeq" id="WP_093144728.1">
    <property type="nucleotide sequence ID" value="NZ_BMWO01000004.1"/>
</dbReference>
<accession>A0A1G7HFM5</accession>
<dbReference type="STRING" id="227084.SAMN05421855_10460"/>
<reference evidence="3 4" key="1">
    <citation type="submission" date="2016-10" db="EMBL/GenBank/DDBJ databases">
        <authorList>
            <person name="de Groot N.N."/>
        </authorList>
    </citation>
    <scope>NUCLEOTIDE SEQUENCE [LARGE SCALE GENOMIC DNA]</scope>
    <source>
        <strain evidence="3 4">DSM 16195</strain>
    </source>
</reference>
<evidence type="ECO:0000256" key="2">
    <source>
        <dbReference type="SAM" id="Phobius"/>
    </source>
</evidence>
<proteinExistence type="predicted"/>